<dbReference type="PANTHER" id="PTHR30298:SF0">
    <property type="entry name" value="PROTEIN YBFL-RELATED"/>
    <property type="match status" value="1"/>
</dbReference>
<accession>A0ABT6M1X7</accession>
<reference evidence="1 2" key="1">
    <citation type="submission" date="2023-04" db="EMBL/GenBank/DDBJ databases">
        <title>Forest soil microbial communities from Buena Vista Peninsula, Colon Province, Panama.</title>
        <authorList>
            <person name="Bouskill N."/>
        </authorList>
    </citation>
    <scope>NUCLEOTIDE SEQUENCE [LARGE SCALE GENOMIC DNA]</scope>
    <source>
        <strain evidence="1 2">GGS1</strain>
    </source>
</reference>
<dbReference type="EMBL" id="JARXVH010000029">
    <property type="protein sequence ID" value="MDH6222100.1"/>
    <property type="molecule type" value="Genomic_DNA"/>
</dbReference>
<evidence type="ECO:0000313" key="1">
    <source>
        <dbReference type="EMBL" id="MDH6222100.1"/>
    </source>
</evidence>
<protein>
    <submittedName>
        <fullName evidence="1">Transposase YbfD/YdcC</fullName>
    </submittedName>
</protein>
<evidence type="ECO:0000313" key="2">
    <source>
        <dbReference type="Proteomes" id="UP001160499"/>
    </source>
</evidence>
<sequence>MTGDGLTVTQLRVPDKTNEIICYATLLEPFDLTGIVVMADALHTQRVIENRLHLIRDTTFAEDASQVRTGHGPDNMATLRNLAINKLREHGHPNIAAALREMPYQPFTRPLDLLGVTPDQ</sequence>
<dbReference type="InterPro" id="IPR051698">
    <property type="entry name" value="Transposase_11-like"/>
</dbReference>
<name>A0ABT6M1X7_9ACTN</name>
<dbReference type="Proteomes" id="UP001160499">
    <property type="component" value="Unassembled WGS sequence"/>
</dbReference>
<comment type="caution">
    <text evidence="1">The sequence shown here is derived from an EMBL/GenBank/DDBJ whole genome shotgun (WGS) entry which is preliminary data.</text>
</comment>
<proteinExistence type="predicted"/>
<dbReference type="RefSeq" id="WP_432423236.1">
    <property type="nucleotide sequence ID" value="NZ_JARXVH010000029.1"/>
</dbReference>
<organism evidence="1 2">
    <name type="scientific">Streptomyces pseudovenezuelae</name>
    <dbReference type="NCBI Taxonomy" id="67350"/>
    <lineage>
        <taxon>Bacteria</taxon>
        <taxon>Bacillati</taxon>
        <taxon>Actinomycetota</taxon>
        <taxon>Actinomycetes</taxon>
        <taxon>Kitasatosporales</taxon>
        <taxon>Streptomycetaceae</taxon>
        <taxon>Streptomyces</taxon>
        <taxon>Streptomyces aurantiacus group</taxon>
    </lineage>
</organism>
<dbReference type="PANTHER" id="PTHR30298">
    <property type="entry name" value="H REPEAT-ASSOCIATED PREDICTED TRANSPOSASE"/>
    <property type="match status" value="1"/>
</dbReference>
<keyword evidence="2" id="KW-1185">Reference proteome</keyword>
<gene>
    <name evidence="1" type="ORF">M2283_009447</name>
</gene>